<organism evidence="3 4">
    <name type="scientific">Kwoniella dendrophila CBS 6074</name>
    <dbReference type="NCBI Taxonomy" id="1295534"/>
    <lineage>
        <taxon>Eukaryota</taxon>
        <taxon>Fungi</taxon>
        <taxon>Dikarya</taxon>
        <taxon>Basidiomycota</taxon>
        <taxon>Agaricomycotina</taxon>
        <taxon>Tremellomycetes</taxon>
        <taxon>Tremellales</taxon>
        <taxon>Cryptococcaceae</taxon>
        <taxon>Kwoniella</taxon>
    </lineage>
</organism>
<dbReference type="RefSeq" id="XP_066074634.1">
    <property type="nucleotide sequence ID" value="XM_066218537.1"/>
</dbReference>
<dbReference type="Proteomes" id="UP001355207">
    <property type="component" value="Chromosome 3"/>
</dbReference>
<dbReference type="EMBL" id="CP144100">
    <property type="protein sequence ID" value="WWC87871.1"/>
    <property type="molecule type" value="Genomic_DNA"/>
</dbReference>
<evidence type="ECO:0000313" key="3">
    <source>
        <dbReference type="EMBL" id="WWC87871.1"/>
    </source>
</evidence>
<feature type="region of interest" description="Disordered" evidence="1">
    <location>
        <begin position="152"/>
        <end position="174"/>
    </location>
</feature>
<feature type="compositionally biased region" description="Basic and acidic residues" evidence="1">
    <location>
        <begin position="159"/>
        <end position="174"/>
    </location>
</feature>
<sequence>MRIREANGLSVWLTVDGEKLDEQTDRKTGDEETGIRMECFVCPKRNQEFTINAHLGRQKPWKKDWIAEPIHNGNSIHSLHIRKRWHVTHKMSTYYEEDEGGSLVETNLSFGDIVDPSVEEGEAEEGDDSDDTRDGTLVVDISRGEIERVKPTKRRISQRIREKESTSGTRRKAEEKTAFGEEFVYDETDREEPFLKFVFKVRSQAYLKRHKLLDKIPAQQHPSQVSRTVRLKAEPDAVPDEQIIPSSSFTSARQAYHPSYNRASKRELSVDESVIMETPEAKRLRLAEEKIKTLEDLIQQSRRR</sequence>
<accession>A0AAX4JR06</accession>
<reference evidence="3 4" key="1">
    <citation type="submission" date="2024-01" db="EMBL/GenBank/DDBJ databases">
        <title>Comparative genomics of Cryptococcus and Kwoniella reveals pathogenesis evolution and contrasting modes of karyotype evolution via chromosome fusion or intercentromeric recombination.</title>
        <authorList>
            <person name="Coelho M.A."/>
            <person name="David-Palma M."/>
            <person name="Shea T."/>
            <person name="Bowers K."/>
            <person name="McGinley-Smith S."/>
            <person name="Mohammad A.W."/>
            <person name="Gnirke A."/>
            <person name="Yurkov A.M."/>
            <person name="Nowrousian M."/>
            <person name="Sun S."/>
            <person name="Cuomo C.A."/>
            <person name="Heitman J."/>
        </authorList>
    </citation>
    <scope>NUCLEOTIDE SEQUENCE [LARGE SCALE GENOMIC DNA]</scope>
    <source>
        <strain evidence="3 4">CBS 6074</strain>
    </source>
</reference>
<keyword evidence="4" id="KW-1185">Reference proteome</keyword>
<gene>
    <name evidence="3" type="ORF">L201_002769</name>
</gene>
<evidence type="ECO:0000256" key="1">
    <source>
        <dbReference type="SAM" id="MobiDB-lite"/>
    </source>
</evidence>
<evidence type="ECO:0000313" key="4">
    <source>
        <dbReference type="Proteomes" id="UP001355207"/>
    </source>
</evidence>
<dbReference type="InterPro" id="IPR057678">
    <property type="entry name" value="DUF7918"/>
</dbReference>
<proteinExistence type="predicted"/>
<name>A0AAX4JR06_9TREE</name>
<feature type="domain" description="DUF7918" evidence="2">
    <location>
        <begin position="8"/>
        <end position="210"/>
    </location>
</feature>
<dbReference type="Pfam" id="PF25534">
    <property type="entry name" value="DUF7918"/>
    <property type="match status" value="1"/>
</dbReference>
<dbReference type="AlphaFoldDB" id="A0AAX4JR06"/>
<evidence type="ECO:0000259" key="2">
    <source>
        <dbReference type="Pfam" id="PF25534"/>
    </source>
</evidence>
<dbReference type="GeneID" id="91093441"/>
<protein>
    <recommendedName>
        <fullName evidence="2">DUF7918 domain-containing protein</fullName>
    </recommendedName>
</protein>